<dbReference type="PANTHER" id="PTHR30055:SF119">
    <property type="entry name" value="NALC"/>
    <property type="match status" value="1"/>
</dbReference>
<dbReference type="PANTHER" id="PTHR30055">
    <property type="entry name" value="HTH-TYPE TRANSCRIPTIONAL REGULATOR RUTR"/>
    <property type="match status" value="1"/>
</dbReference>
<dbReference type="EMBL" id="JAVRAA010000006">
    <property type="protein sequence ID" value="MDT0337923.1"/>
    <property type="molecule type" value="Genomic_DNA"/>
</dbReference>
<dbReference type="SUPFAM" id="SSF46689">
    <property type="entry name" value="Homeodomain-like"/>
    <property type="match status" value="1"/>
</dbReference>
<keyword evidence="1" id="KW-0805">Transcription regulation</keyword>
<accession>A0AAE4K6D1</accession>
<protein>
    <submittedName>
        <fullName evidence="6">TetR/AcrR family transcriptional regulator</fullName>
    </submittedName>
</protein>
<dbReference type="InterPro" id="IPR039536">
    <property type="entry name" value="TetR_C_Proteobacteria"/>
</dbReference>
<dbReference type="Gene3D" id="1.10.10.60">
    <property type="entry name" value="Homeodomain-like"/>
    <property type="match status" value="1"/>
</dbReference>
<dbReference type="InterPro" id="IPR001647">
    <property type="entry name" value="HTH_TetR"/>
</dbReference>
<sequence>MRVKTPARREAILAVAADVFKEMGFEGASMAEISARIGGSKATLYGYFKSKEELFVAVTHSEAKKQMEPALAALDQEEVNDLAKTLQVFGEKAVSFLCQESTLQTHRMIVAEAGRSDIGRRFHEEGPKMGMERIAAFLKKQMAAGRLRAADPMLATLQLCALLDCETVKPMMLGLETSISRPRMKRMVGRAVETFLAAYAVPAD</sequence>
<comment type="caution">
    <text evidence="6">The sequence shown here is derived from an EMBL/GenBank/DDBJ whole genome shotgun (WGS) entry which is preliminary data.</text>
</comment>
<dbReference type="InterPro" id="IPR050109">
    <property type="entry name" value="HTH-type_TetR-like_transc_reg"/>
</dbReference>
<dbReference type="AlphaFoldDB" id="A0AAE4K6D1"/>
<evidence type="ECO:0000256" key="4">
    <source>
        <dbReference type="PROSITE-ProRule" id="PRU00335"/>
    </source>
</evidence>
<dbReference type="PRINTS" id="PR00455">
    <property type="entry name" value="HTHTETR"/>
</dbReference>
<dbReference type="Pfam" id="PF14246">
    <property type="entry name" value="TetR_C_7"/>
    <property type="match status" value="1"/>
</dbReference>
<dbReference type="GO" id="GO:0000976">
    <property type="term" value="F:transcription cis-regulatory region binding"/>
    <property type="evidence" value="ECO:0007669"/>
    <property type="project" value="TreeGrafter"/>
</dbReference>
<keyword evidence="3" id="KW-0804">Transcription</keyword>
<evidence type="ECO:0000256" key="2">
    <source>
        <dbReference type="ARBA" id="ARBA00023125"/>
    </source>
</evidence>
<dbReference type="GO" id="GO:0003700">
    <property type="term" value="F:DNA-binding transcription factor activity"/>
    <property type="evidence" value="ECO:0007669"/>
    <property type="project" value="TreeGrafter"/>
</dbReference>
<evidence type="ECO:0000259" key="5">
    <source>
        <dbReference type="PROSITE" id="PS50977"/>
    </source>
</evidence>
<organism evidence="6">
    <name type="scientific">Herbaspirillum huttiense subsp. nephrolepidis</name>
    <dbReference type="NCBI Taxonomy" id="3075126"/>
    <lineage>
        <taxon>Bacteria</taxon>
        <taxon>Pseudomonadati</taxon>
        <taxon>Pseudomonadota</taxon>
        <taxon>Betaproteobacteria</taxon>
        <taxon>Burkholderiales</taxon>
        <taxon>Oxalobacteraceae</taxon>
        <taxon>Herbaspirillum</taxon>
    </lineage>
</organism>
<evidence type="ECO:0000256" key="1">
    <source>
        <dbReference type="ARBA" id="ARBA00023015"/>
    </source>
</evidence>
<gene>
    <name evidence="6" type="ORF">RJN63_13845</name>
</gene>
<evidence type="ECO:0000256" key="3">
    <source>
        <dbReference type="ARBA" id="ARBA00023163"/>
    </source>
</evidence>
<proteinExistence type="predicted"/>
<feature type="DNA-binding region" description="H-T-H motif" evidence="4">
    <location>
        <begin position="29"/>
        <end position="48"/>
    </location>
</feature>
<dbReference type="Pfam" id="PF00440">
    <property type="entry name" value="TetR_N"/>
    <property type="match status" value="1"/>
</dbReference>
<dbReference type="Gene3D" id="1.10.357.10">
    <property type="entry name" value="Tetracycline Repressor, domain 2"/>
    <property type="match status" value="1"/>
</dbReference>
<feature type="domain" description="HTH tetR-type" evidence="5">
    <location>
        <begin position="6"/>
        <end position="66"/>
    </location>
</feature>
<dbReference type="FunFam" id="1.10.10.60:FF:000141">
    <property type="entry name" value="TetR family transcriptional regulator"/>
    <property type="match status" value="1"/>
</dbReference>
<name>A0AAE4K6D1_9BURK</name>
<evidence type="ECO:0000313" key="6">
    <source>
        <dbReference type="EMBL" id="MDT0337923.1"/>
    </source>
</evidence>
<keyword evidence="2 4" id="KW-0238">DNA-binding</keyword>
<reference evidence="6" key="1">
    <citation type="submission" date="2023-02" db="EMBL/GenBank/DDBJ databases">
        <title>Description of Herbaspirillum huttiense subsp. nephrolepsisexaltata and Herbaspirillum huttiense subsp. lycopersicon.</title>
        <authorList>
            <person name="Poudel M."/>
            <person name="Sharma A."/>
            <person name="Goss E."/>
            <person name="Tapia J.H."/>
            <person name="Harmon C.M."/>
            <person name="Jones J.B."/>
        </authorList>
    </citation>
    <scope>NUCLEOTIDE SEQUENCE</scope>
    <source>
        <strain evidence="6">NC40101</strain>
    </source>
</reference>
<dbReference type="InterPro" id="IPR009057">
    <property type="entry name" value="Homeodomain-like_sf"/>
</dbReference>
<dbReference type="RefSeq" id="WP_310836395.1">
    <property type="nucleotide sequence ID" value="NZ_JAVLSM010000003.1"/>
</dbReference>
<dbReference type="PROSITE" id="PS50977">
    <property type="entry name" value="HTH_TETR_2"/>
    <property type="match status" value="1"/>
</dbReference>